<keyword evidence="2" id="KW-1185">Reference proteome</keyword>
<evidence type="ECO:0000313" key="1">
    <source>
        <dbReference type="EMBL" id="KAK8233485.1"/>
    </source>
</evidence>
<protein>
    <submittedName>
        <fullName evidence="1">Uncharacterized protein</fullName>
    </submittedName>
</protein>
<evidence type="ECO:0000313" key="2">
    <source>
        <dbReference type="Proteomes" id="UP001492380"/>
    </source>
</evidence>
<comment type="caution">
    <text evidence="1">The sequence shown here is derived from an EMBL/GenBank/DDBJ whole genome shotgun (WGS) entry which is preliminary data.</text>
</comment>
<sequence>MRSYFILRSLGVGSLLRRPLRCLGFPEPNANMTARQMATQDYNAVHVFRLPPSFETKNELSSSGICNHETQKGGLPLPSCPAAGTRWPLRGSFTSDATLEQGSTRQTTQ</sequence>
<accession>A0ABR1YLX2</accession>
<reference evidence="1 2" key="1">
    <citation type="submission" date="2024-04" db="EMBL/GenBank/DDBJ databases">
        <title>Phyllosticta paracitricarpa is synonymous to the EU quarantine fungus P. citricarpa based on phylogenomic analyses.</title>
        <authorList>
            <consortium name="Lawrence Berkeley National Laboratory"/>
            <person name="Van Ingen-Buijs V.A."/>
            <person name="Van Westerhoven A.C."/>
            <person name="Haridas S."/>
            <person name="Skiadas P."/>
            <person name="Martin F."/>
            <person name="Groenewald J.Z."/>
            <person name="Crous P.W."/>
            <person name="Seidl M.F."/>
        </authorList>
    </citation>
    <scope>NUCLEOTIDE SEQUENCE [LARGE SCALE GENOMIC DNA]</scope>
    <source>
        <strain evidence="1 2">CBS 123374</strain>
    </source>
</reference>
<organism evidence="1 2">
    <name type="scientific">Phyllosticta capitalensis</name>
    <dbReference type="NCBI Taxonomy" id="121624"/>
    <lineage>
        <taxon>Eukaryota</taxon>
        <taxon>Fungi</taxon>
        <taxon>Dikarya</taxon>
        <taxon>Ascomycota</taxon>
        <taxon>Pezizomycotina</taxon>
        <taxon>Dothideomycetes</taxon>
        <taxon>Dothideomycetes incertae sedis</taxon>
        <taxon>Botryosphaeriales</taxon>
        <taxon>Phyllostictaceae</taxon>
        <taxon>Phyllosticta</taxon>
    </lineage>
</organism>
<name>A0ABR1YLX2_9PEZI</name>
<proteinExistence type="predicted"/>
<dbReference type="Proteomes" id="UP001492380">
    <property type="component" value="Unassembled WGS sequence"/>
</dbReference>
<dbReference type="EMBL" id="JBBWRZ010000006">
    <property type="protein sequence ID" value="KAK8233485.1"/>
    <property type="molecule type" value="Genomic_DNA"/>
</dbReference>
<gene>
    <name evidence="1" type="ORF">HDK90DRAFT_268825</name>
</gene>